<dbReference type="OrthoDB" id="601557at2759"/>
<dbReference type="GO" id="GO:0005634">
    <property type="term" value="C:nucleus"/>
    <property type="evidence" value="ECO:0007669"/>
    <property type="project" value="UniProtKB-SubCell"/>
</dbReference>
<reference evidence="7 8" key="1">
    <citation type="submission" date="2019-06" db="EMBL/GenBank/DDBJ databases">
        <title>A chromosomal-level reference genome of Carpinus fangiana (Coryloideae, Betulaceae).</title>
        <authorList>
            <person name="Yang X."/>
            <person name="Wang Z."/>
            <person name="Zhang L."/>
            <person name="Hao G."/>
            <person name="Liu J."/>
            <person name="Yang Y."/>
        </authorList>
    </citation>
    <scope>NUCLEOTIDE SEQUENCE [LARGE SCALE GENOMIC DNA]</scope>
    <source>
        <strain evidence="7">Cfa_2016G</strain>
        <tissue evidence="7">Leaf</tissue>
    </source>
</reference>
<name>A0A5N6QJ49_9ROSI</name>
<dbReference type="SUPFAM" id="SSF55455">
    <property type="entry name" value="SRF-like"/>
    <property type="match status" value="1"/>
</dbReference>
<protein>
    <recommendedName>
        <fullName evidence="6">MADS-box domain-containing protein</fullName>
    </recommendedName>
</protein>
<dbReference type="Gene3D" id="3.40.1810.10">
    <property type="entry name" value="Transcription factor, MADS-box"/>
    <property type="match status" value="1"/>
</dbReference>
<evidence type="ECO:0000256" key="3">
    <source>
        <dbReference type="ARBA" id="ARBA00023125"/>
    </source>
</evidence>
<keyword evidence="4" id="KW-0804">Transcription</keyword>
<dbReference type="EMBL" id="CM017321">
    <property type="protein sequence ID" value="KAE7998253.1"/>
    <property type="molecule type" value="Genomic_DNA"/>
</dbReference>
<comment type="subcellular location">
    <subcellularLocation>
        <location evidence="1">Nucleus</location>
    </subcellularLocation>
</comment>
<dbReference type="GO" id="GO:0000981">
    <property type="term" value="F:DNA-binding transcription factor activity, RNA polymerase II-specific"/>
    <property type="evidence" value="ECO:0007669"/>
    <property type="project" value="TreeGrafter"/>
</dbReference>
<keyword evidence="8" id="KW-1185">Reference proteome</keyword>
<dbReference type="Pfam" id="PF00319">
    <property type="entry name" value="SRF-TF"/>
    <property type="match status" value="1"/>
</dbReference>
<dbReference type="InterPro" id="IPR036879">
    <property type="entry name" value="TF_MADSbox_sf"/>
</dbReference>
<evidence type="ECO:0000256" key="1">
    <source>
        <dbReference type="ARBA" id="ARBA00004123"/>
    </source>
</evidence>
<evidence type="ECO:0000256" key="5">
    <source>
        <dbReference type="ARBA" id="ARBA00023242"/>
    </source>
</evidence>
<dbReference type="PANTHER" id="PTHR11945:SF176">
    <property type="entry name" value="MADS-BOX TRANSCRIPTION FACTOR FAMILY PROTEIN"/>
    <property type="match status" value="1"/>
</dbReference>
<evidence type="ECO:0000256" key="4">
    <source>
        <dbReference type="ARBA" id="ARBA00023163"/>
    </source>
</evidence>
<dbReference type="AlphaFoldDB" id="A0A5N6QJ49"/>
<dbReference type="Proteomes" id="UP000327013">
    <property type="component" value="Chromosome 1"/>
</dbReference>
<evidence type="ECO:0000256" key="2">
    <source>
        <dbReference type="ARBA" id="ARBA00023015"/>
    </source>
</evidence>
<dbReference type="SMART" id="SM00432">
    <property type="entry name" value="MADS"/>
    <property type="match status" value="1"/>
</dbReference>
<dbReference type="PANTHER" id="PTHR11945">
    <property type="entry name" value="MADS BOX PROTEIN"/>
    <property type="match status" value="1"/>
</dbReference>
<proteinExistence type="predicted"/>
<dbReference type="InterPro" id="IPR002100">
    <property type="entry name" value="TF_MADSbox"/>
</dbReference>
<keyword evidence="3" id="KW-0238">DNA-binding</keyword>
<dbReference type="PROSITE" id="PS50066">
    <property type="entry name" value="MADS_BOX_2"/>
    <property type="match status" value="1"/>
</dbReference>
<evidence type="ECO:0000259" key="6">
    <source>
        <dbReference type="PROSITE" id="PS50066"/>
    </source>
</evidence>
<gene>
    <name evidence="7" type="ORF">FH972_002815</name>
</gene>
<organism evidence="7 8">
    <name type="scientific">Carpinus fangiana</name>
    <dbReference type="NCBI Taxonomy" id="176857"/>
    <lineage>
        <taxon>Eukaryota</taxon>
        <taxon>Viridiplantae</taxon>
        <taxon>Streptophyta</taxon>
        <taxon>Embryophyta</taxon>
        <taxon>Tracheophyta</taxon>
        <taxon>Spermatophyta</taxon>
        <taxon>Magnoliopsida</taxon>
        <taxon>eudicotyledons</taxon>
        <taxon>Gunneridae</taxon>
        <taxon>Pentapetalae</taxon>
        <taxon>rosids</taxon>
        <taxon>fabids</taxon>
        <taxon>Fagales</taxon>
        <taxon>Betulaceae</taxon>
        <taxon>Carpinus</taxon>
    </lineage>
</organism>
<dbReference type="GO" id="GO:0000978">
    <property type="term" value="F:RNA polymerase II cis-regulatory region sequence-specific DNA binding"/>
    <property type="evidence" value="ECO:0007669"/>
    <property type="project" value="TreeGrafter"/>
</dbReference>
<evidence type="ECO:0000313" key="7">
    <source>
        <dbReference type="EMBL" id="KAE7998253.1"/>
    </source>
</evidence>
<sequence length="287" mass="33120">MGRGKFNMELISNEKTRMATYHKRKKGLKKKVYELSTLCNVETCMIIYGPKQKDHPRDFATWPENQEKLRRIISHFKVKGAHRNGSHGISGYFIERKKNIDKEISRNRMKSCDAIFQPWDQRFDGFSDAQVSIALALLEAKHEEAQMKLDCMVKDAAALRMMGAQGMLQSVEVETVNLQPISCVKPLDYLDFNPLLPLDFNPVKVEDGQDYYAGFGGMYSSDIVQYTPFNGPIYYDPTVNNPLVVPPMYDYNPTMPLMLPNMQYPMMQTVSDQMYGFDFKKNDMVER</sequence>
<keyword evidence="5" id="KW-0539">Nucleus</keyword>
<keyword evidence="2" id="KW-0805">Transcription regulation</keyword>
<accession>A0A5N6QJ49</accession>
<feature type="domain" description="MADS-box" evidence="6">
    <location>
        <begin position="1"/>
        <end position="55"/>
    </location>
</feature>
<evidence type="ECO:0000313" key="8">
    <source>
        <dbReference type="Proteomes" id="UP000327013"/>
    </source>
</evidence>
<dbReference type="PRINTS" id="PR00404">
    <property type="entry name" value="MADSDOMAIN"/>
</dbReference>
<dbReference type="GO" id="GO:0046983">
    <property type="term" value="F:protein dimerization activity"/>
    <property type="evidence" value="ECO:0007669"/>
    <property type="project" value="InterPro"/>
</dbReference>